<dbReference type="STRING" id="1263868.RESH_01550"/>
<evidence type="ECO:0000313" key="1">
    <source>
        <dbReference type="EMBL" id="EMI27861.1"/>
    </source>
</evidence>
<reference evidence="1 2" key="1">
    <citation type="journal article" date="2013" name="Mar. Genomics">
        <title>Expression of sulfatases in Rhodopirellula baltica and the diversity of sulfatases in the genus Rhodopirellula.</title>
        <authorList>
            <person name="Wegner C.E."/>
            <person name="Richter-Heitmann T."/>
            <person name="Klindworth A."/>
            <person name="Klockow C."/>
            <person name="Richter M."/>
            <person name="Achstetter T."/>
            <person name="Glockner F.O."/>
            <person name="Harder J."/>
        </authorList>
    </citation>
    <scope>NUCLEOTIDE SEQUENCE [LARGE SCALE GENOMIC DNA]</scope>
    <source>
        <strain evidence="1 2">SH398</strain>
    </source>
</reference>
<proteinExistence type="predicted"/>
<comment type="caution">
    <text evidence="1">The sequence shown here is derived from an EMBL/GenBank/DDBJ whole genome shotgun (WGS) entry which is preliminary data.</text>
</comment>
<evidence type="ECO:0000313" key="2">
    <source>
        <dbReference type="Proteomes" id="UP000011996"/>
    </source>
</evidence>
<sequence length="364" mass="39860">MTRASVKASEMIDNATVTLQSLKWMKHPATAIVLLLFIQAASLHADETAESDSQQFQDHAHLFEWEPIGQIGLVEPVVHSDFGQHCEKHFSSEQGATCYRHPLEQLSFLAAIDGSKQPQDYGVNADIGVRLRGQYAAPLFEEYGVGYQFGSAVTWTDNAVRVFELLGEDTTRFQSYTTLGLFRRTDHWAIGAVMDYQYQDGFDQTSLAQYRGRVSYDVTSQTQIGLTGRFRAFDDEATFNGNPVTLRTTNQGSLFLRHFFETGVQGTISLGLVDEHGESNAAFGAASAHDDAVVLGADFLAPLNDSIAMYGETNLTTPADTGTVDAFLGLVWYPFGNAKSAHHAQFAPLLPVAAPTSFSVDLVP</sequence>
<organism evidence="1 2">
    <name type="scientific">Rhodopirellula europaea SH398</name>
    <dbReference type="NCBI Taxonomy" id="1263868"/>
    <lineage>
        <taxon>Bacteria</taxon>
        <taxon>Pseudomonadati</taxon>
        <taxon>Planctomycetota</taxon>
        <taxon>Planctomycetia</taxon>
        <taxon>Pirellulales</taxon>
        <taxon>Pirellulaceae</taxon>
        <taxon>Rhodopirellula</taxon>
    </lineage>
</organism>
<dbReference type="Proteomes" id="UP000011996">
    <property type="component" value="Unassembled WGS sequence"/>
</dbReference>
<dbReference type="Pfam" id="PF20371">
    <property type="entry name" value="DUF6666"/>
    <property type="match status" value="1"/>
</dbReference>
<dbReference type="AlphaFoldDB" id="M5S8S0"/>
<dbReference type="EMBL" id="ANOF01000055">
    <property type="protein sequence ID" value="EMI27861.1"/>
    <property type="molecule type" value="Genomic_DNA"/>
</dbReference>
<name>M5S8S0_9BACT</name>
<gene>
    <name evidence="1" type="ORF">RESH_01550</name>
</gene>
<protein>
    <submittedName>
        <fullName evidence="1">Putative secreted protein</fullName>
    </submittedName>
</protein>
<accession>M5S8S0</accession>
<dbReference type="PATRIC" id="fig|1263868.3.peg.1674"/>
<dbReference type="InterPro" id="IPR046607">
    <property type="entry name" value="DUF6666"/>
</dbReference>